<protein>
    <submittedName>
        <fullName evidence="1">Uncharacterized protein</fullName>
    </submittedName>
</protein>
<dbReference type="AlphaFoldDB" id="A0A9W4U861"/>
<comment type="caution">
    <text evidence="1">The sequence shown here is derived from an EMBL/GenBank/DDBJ whole genome shotgun (WGS) entry which is preliminary data.</text>
</comment>
<reference evidence="1" key="1">
    <citation type="submission" date="2023-01" db="EMBL/GenBank/DDBJ databases">
        <authorList>
            <person name="Van Ghelder C."/>
            <person name="Rancurel C."/>
        </authorList>
    </citation>
    <scope>NUCLEOTIDE SEQUENCE</scope>
    <source>
        <strain evidence="1">CNCM I-4278</strain>
    </source>
</reference>
<name>A0A9W4U861_9PLEO</name>
<evidence type="ECO:0000313" key="2">
    <source>
        <dbReference type="Proteomes" id="UP001152607"/>
    </source>
</evidence>
<sequence length="70" mass="7510">MLHTHPSIHLLEYKSALTTSGGSRLQLAGQLASQPFVYPETEGNKPIPRARACVCGGFLTCTCVHACMHA</sequence>
<organism evidence="1 2">
    <name type="scientific">Periconia digitata</name>
    <dbReference type="NCBI Taxonomy" id="1303443"/>
    <lineage>
        <taxon>Eukaryota</taxon>
        <taxon>Fungi</taxon>
        <taxon>Dikarya</taxon>
        <taxon>Ascomycota</taxon>
        <taxon>Pezizomycotina</taxon>
        <taxon>Dothideomycetes</taxon>
        <taxon>Pleosporomycetidae</taxon>
        <taxon>Pleosporales</taxon>
        <taxon>Massarineae</taxon>
        <taxon>Periconiaceae</taxon>
        <taxon>Periconia</taxon>
    </lineage>
</organism>
<keyword evidence="2" id="KW-1185">Reference proteome</keyword>
<gene>
    <name evidence="1" type="ORF">PDIGIT_LOCUS4537</name>
</gene>
<proteinExistence type="predicted"/>
<accession>A0A9W4U861</accession>
<dbReference type="EMBL" id="CAOQHR010000003">
    <property type="protein sequence ID" value="CAI6331512.1"/>
    <property type="molecule type" value="Genomic_DNA"/>
</dbReference>
<dbReference type="Proteomes" id="UP001152607">
    <property type="component" value="Unassembled WGS sequence"/>
</dbReference>
<evidence type="ECO:0000313" key="1">
    <source>
        <dbReference type="EMBL" id="CAI6331512.1"/>
    </source>
</evidence>